<sequence length="93" mass="9692">MNGVPRGCTVTAQAPVPSTPRFPELRSAPATGGAVIHRTRALSPCASSCSQPRPTMTDSDARAPPADKPAAQRALLPHTPGGSARLRARTRRV</sequence>
<feature type="compositionally biased region" description="Polar residues" evidence="1">
    <location>
        <begin position="45"/>
        <end position="58"/>
    </location>
</feature>
<proteinExistence type="predicted"/>
<organism evidence="2 3">
    <name type="scientific">Pleurodeles waltl</name>
    <name type="common">Iberian ribbed newt</name>
    <dbReference type="NCBI Taxonomy" id="8319"/>
    <lineage>
        <taxon>Eukaryota</taxon>
        <taxon>Metazoa</taxon>
        <taxon>Chordata</taxon>
        <taxon>Craniata</taxon>
        <taxon>Vertebrata</taxon>
        <taxon>Euteleostomi</taxon>
        <taxon>Amphibia</taxon>
        <taxon>Batrachia</taxon>
        <taxon>Caudata</taxon>
        <taxon>Salamandroidea</taxon>
        <taxon>Salamandridae</taxon>
        <taxon>Pleurodelinae</taxon>
        <taxon>Pleurodeles</taxon>
    </lineage>
</organism>
<comment type="caution">
    <text evidence="2">The sequence shown here is derived from an EMBL/GenBank/DDBJ whole genome shotgun (WGS) entry which is preliminary data.</text>
</comment>
<gene>
    <name evidence="2" type="ORF">NDU88_003601</name>
</gene>
<protein>
    <submittedName>
        <fullName evidence="2">Uncharacterized protein</fullName>
    </submittedName>
</protein>
<evidence type="ECO:0000313" key="2">
    <source>
        <dbReference type="EMBL" id="KAJ1194312.1"/>
    </source>
</evidence>
<name>A0AAV7V2W2_PLEWA</name>
<feature type="region of interest" description="Disordered" evidence="1">
    <location>
        <begin position="45"/>
        <end position="93"/>
    </location>
</feature>
<reference evidence="2" key="1">
    <citation type="journal article" date="2022" name="bioRxiv">
        <title>Sequencing and chromosome-scale assembly of the giantPleurodeles waltlgenome.</title>
        <authorList>
            <person name="Brown T."/>
            <person name="Elewa A."/>
            <person name="Iarovenko S."/>
            <person name="Subramanian E."/>
            <person name="Araus A.J."/>
            <person name="Petzold A."/>
            <person name="Susuki M."/>
            <person name="Suzuki K.-i.T."/>
            <person name="Hayashi T."/>
            <person name="Toyoda A."/>
            <person name="Oliveira C."/>
            <person name="Osipova E."/>
            <person name="Leigh N.D."/>
            <person name="Simon A."/>
            <person name="Yun M.H."/>
        </authorList>
    </citation>
    <scope>NUCLEOTIDE SEQUENCE</scope>
    <source>
        <strain evidence="2">20211129_DDA</strain>
        <tissue evidence="2">Liver</tissue>
    </source>
</reference>
<evidence type="ECO:0000256" key="1">
    <source>
        <dbReference type="SAM" id="MobiDB-lite"/>
    </source>
</evidence>
<dbReference type="EMBL" id="JANPWB010000004">
    <property type="protein sequence ID" value="KAJ1194312.1"/>
    <property type="molecule type" value="Genomic_DNA"/>
</dbReference>
<feature type="compositionally biased region" description="Low complexity" evidence="1">
    <location>
        <begin position="62"/>
        <end position="74"/>
    </location>
</feature>
<keyword evidence="3" id="KW-1185">Reference proteome</keyword>
<accession>A0AAV7V2W2</accession>
<feature type="region of interest" description="Disordered" evidence="1">
    <location>
        <begin position="1"/>
        <end position="27"/>
    </location>
</feature>
<evidence type="ECO:0000313" key="3">
    <source>
        <dbReference type="Proteomes" id="UP001066276"/>
    </source>
</evidence>
<dbReference type="AlphaFoldDB" id="A0AAV7V2W2"/>
<dbReference type="Proteomes" id="UP001066276">
    <property type="component" value="Chromosome 2_2"/>
</dbReference>